<dbReference type="GO" id="GO:0016989">
    <property type="term" value="F:sigma factor antagonist activity"/>
    <property type="evidence" value="ECO:0007669"/>
    <property type="project" value="TreeGrafter"/>
</dbReference>
<evidence type="ECO:0000313" key="3">
    <source>
        <dbReference type="EMBL" id="QDA59687.1"/>
    </source>
</evidence>
<dbReference type="InterPro" id="IPR032508">
    <property type="entry name" value="FecR_C"/>
</dbReference>
<feature type="domain" description="FecR protein" evidence="1">
    <location>
        <begin position="153"/>
        <end position="245"/>
    </location>
</feature>
<dbReference type="KEGG" id="hyj:FHG12_06020"/>
<proteinExistence type="predicted"/>
<accession>A0A5B7ZXV2</accession>
<sequence length="369" mass="40569">MSALPADTEVPWDLLAKHLAGEATATEQEQLRMWVAARPERLGLLTDATRAWERVGAAPVADLFSDAEVEAAWQRFRPQMLAKLVPDDGLQVFDNQIDKKEHLPSKTKIVPINRPSTQSWLRIAAALALLIGATLLFRMYSGKSRSGAEPVAVRTGAQKRLVALPDGSKVWLNHHSTLQYAADFSRGPREVHLVGEAFFEVRKDHGRPFTVLSATSRTQVLGTSFNVRAYKAEDSVEVAVVTGRVAFASLAQQRDTVLLTPGKRGILYAANGTAPVRATPRRTVVQDTNFRAWQNDELVFENARLSHVLRTLRTTFGTKITVADPRLLEYRFTGTFHSPAPAQVLQVVGAATNAQLTGDAASGYELRPE</sequence>
<dbReference type="InterPro" id="IPR006860">
    <property type="entry name" value="FecR"/>
</dbReference>
<reference evidence="3 4" key="1">
    <citation type="submission" date="2019-06" db="EMBL/GenBank/DDBJ databases">
        <authorList>
            <person name="Srinivasan S."/>
        </authorList>
    </citation>
    <scope>NUCLEOTIDE SEQUENCE [LARGE SCALE GENOMIC DNA]</scope>
    <source>
        <strain evidence="3 4">17J68-5</strain>
    </source>
</reference>
<gene>
    <name evidence="3" type="ORF">FHG12_06020</name>
</gene>
<keyword evidence="4" id="KW-1185">Reference proteome</keyword>
<protein>
    <submittedName>
        <fullName evidence="3">DUF4974 domain-containing protein</fullName>
    </submittedName>
</protein>
<dbReference type="PANTHER" id="PTHR30273">
    <property type="entry name" value="PERIPLASMIC SIGNAL SENSOR AND SIGMA FACTOR ACTIVATOR FECR-RELATED"/>
    <property type="match status" value="1"/>
</dbReference>
<dbReference type="Proteomes" id="UP000305398">
    <property type="component" value="Chromosome"/>
</dbReference>
<evidence type="ECO:0000313" key="4">
    <source>
        <dbReference type="Proteomes" id="UP000305398"/>
    </source>
</evidence>
<dbReference type="PANTHER" id="PTHR30273:SF2">
    <property type="entry name" value="PROTEIN FECR"/>
    <property type="match status" value="1"/>
</dbReference>
<feature type="domain" description="Protein FecR C-terminal" evidence="2">
    <location>
        <begin position="297"/>
        <end position="354"/>
    </location>
</feature>
<dbReference type="InterPro" id="IPR012373">
    <property type="entry name" value="Ferrdict_sens_TM"/>
</dbReference>
<dbReference type="Gene3D" id="3.55.50.30">
    <property type="match status" value="1"/>
</dbReference>
<dbReference type="RefSeq" id="WP_139514867.1">
    <property type="nucleotide sequence ID" value="NZ_CP040896.1"/>
</dbReference>
<name>A0A5B7ZXV2_9BACT</name>
<dbReference type="AlphaFoldDB" id="A0A5B7ZXV2"/>
<dbReference type="PIRSF" id="PIRSF018266">
    <property type="entry name" value="FecR"/>
    <property type="match status" value="1"/>
</dbReference>
<evidence type="ECO:0000259" key="1">
    <source>
        <dbReference type="Pfam" id="PF04773"/>
    </source>
</evidence>
<dbReference type="Gene3D" id="2.60.120.1440">
    <property type="match status" value="1"/>
</dbReference>
<dbReference type="Pfam" id="PF16344">
    <property type="entry name" value="FecR_C"/>
    <property type="match status" value="1"/>
</dbReference>
<dbReference type="EMBL" id="CP040896">
    <property type="protein sequence ID" value="QDA59687.1"/>
    <property type="molecule type" value="Genomic_DNA"/>
</dbReference>
<evidence type="ECO:0000259" key="2">
    <source>
        <dbReference type="Pfam" id="PF16344"/>
    </source>
</evidence>
<organism evidence="3 4">
    <name type="scientific">Hymenobacter jejuensis</name>
    <dbReference type="NCBI Taxonomy" id="2502781"/>
    <lineage>
        <taxon>Bacteria</taxon>
        <taxon>Pseudomonadati</taxon>
        <taxon>Bacteroidota</taxon>
        <taxon>Cytophagia</taxon>
        <taxon>Cytophagales</taxon>
        <taxon>Hymenobacteraceae</taxon>
        <taxon>Hymenobacter</taxon>
    </lineage>
</organism>
<dbReference type="Pfam" id="PF04773">
    <property type="entry name" value="FecR"/>
    <property type="match status" value="1"/>
</dbReference>
<dbReference type="OrthoDB" id="1452822at2"/>